<dbReference type="EMBL" id="SUPK01000002">
    <property type="protein sequence ID" value="TJY43106.1"/>
    <property type="molecule type" value="Genomic_DNA"/>
</dbReference>
<evidence type="ECO:0000313" key="2">
    <source>
        <dbReference type="EMBL" id="TJY43106.1"/>
    </source>
</evidence>
<dbReference type="PANTHER" id="PTHR36832">
    <property type="entry name" value="SLR1174 PROTEIN-RELATED"/>
    <property type="match status" value="1"/>
</dbReference>
<accession>A0A4U0FDU5</accession>
<dbReference type="OrthoDB" id="8582979at2"/>
<dbReference type="Pfam" id="PF06182">
    <property type="entry name" value="ABC2_membrane_6"/>
    <property type="match status" value="1"/>
</dbReference>
<reference evidence="2 3" key="1">
    <citation type="submission" date="2019-04" db="EMBL/GenBank/DDBJ databases">
        <title>Cohnella sp. nov., isolated from soil.</title>
        <authorList>
            <person name="Kim W."/>
        </authorList>
    </citation>
    <scope>NUCLEOTIDE SEQUENCE [LARGE SCALE GENOMIC DNA]</scope>
    <source>
        <strain evidence="2 3">CAU 1483</strain>
    </source>
</reference>
<feature type="transmembrane region" description="Helical" evidence="1">
    <location>
        <begin position="193"/>
        <end position="211"/>
    </location>
</feature>
<dbReference type="PANTHER" id="PTHR36832:SF2">
    <property type="entry name" value="INTEGRAL MEMBRANE PROTEIN"/>
    <property type="match status" value="1"/>
</dbReference>
<feature type="transmembrane region" description="Helical" evidence="1">
    <location>
        <begin position="20"/>
        <end position="43"/>
    </location>
</feature>
<keyword evidence="1" id="KW-1133">Transmembrane helix</keyword>
<keyword evidence="3" id="KW-1185">Reference proteome</keyword>
<comment type="caution">
    <text evidence="2">The sequence shown here is derived from an EMBL/GenBank/DDBJ whole genome shotgun (WGS) entry which is preliminary data.</text>
</comment>
<keyword evidence="1" id="KW-0812">Transmembrane</keyword>
<protein>
    <recommendedName>
        <fullName evidence="4">ABC transporter permease</fullName>
    </recommendedName>
</protein>
<proteinExistence type="predicted"/>
<evidence type="ECO:0000313" key="3">
    <source>
        <dbReference type="Proteomes" id="UP000309673"/>
    </source>
</evidence>
<evidence type="ECO:0008006" key="4">
    <source>
        <dbReference type="Google" id="ProtNLM"/>
    </source>
</evidence>
<dbReference type="AlphaFoldDB" id="A0A4U0FDU5"/>
<dbReference type="RefSeq" id="WP_136776471.1">
    <property type="nucleotide sequence ID" value="NZ_SUPK01000002.1"/>
</dbReference>
<feature type="transmembrane region" description="Helical" evidence="1">
    <location>
        <begin position="144"/>
        <end position="172"/>
    </location>
</feature>
<gene>
    <name evidence="2" type="ORF">E5161_04200</name>
</gene>
<sequence length="265" mass="30230">MRLFWSFTRQSFHSSAIYRFDFWLQLFSVFLMMYSVFWIWTILYHQRPGAFGISLEQMITYGVLGMALDTIFHPGRGPQMYIAQQIRSGAIDTDLMKPLDFHLHMLARHFGETLFRFSTLALPSLIIGYLFLDLQLPAGWAQGLLFVISLLLGFMVLFSLNFLLGLLAVVTLDIRSITWAYNGIVRFFAGQMVPLWVFPGFIGALAAVLPFKSIFYIPLSIYIGRLSGSEAWQAIGFQLVWICVLIPLGRLAWGRIHSRLVVQGG</sequence>
<organism evidence="2 3">
    <name type="scientific">Cohnella pontilimi</name>
    <dbReference type="NCBI Taxonomy" id="2564100"/>
    <lineage>
        <taxon>Bacteria</taxon>
        <taxon>Bacillati</taxon>
        <taxon>Bacillota</taxon>
        <taxon>Bacilli</taxon>
        <taxon>Bacillales</taxon>
        <taxon>Paenibacillaceae</taxon>
        <taxon>Cohnella</taxon>
    </lineage>
</organism>
<dbReference type="InterPro" id="IPR010390">
    <property type="entry name" value="ABC-2_transporter-like"/>
</dbReference>
<feature type="transmembrane region" description="Helical" evidence="1">
    <location>
        <begin position="231"/>
        <end position="253"/>
    </location>
</feature>
<keyword evidence="1" id="KW-0472">Membrane</keyword>
<name>A0A4U0FDU5_9BACL</name>
<feature type="transmembrane region" description="Helical" evidence="1">
    <location>
        <begin position="114"/>
        <end position="132"/>
    </location>
</feature>
<evidence type="ECO:0000256" key="1">
    <source>
        <dbReference type="SAM" id="Phobius"/>
    </source>
</evidence>
<dbReference type="Proteomes" id="UP000309673">
    <property type="component" value="Unassembled WGS sequence"/>
</dbReference>